<dbReference type="PANTHER" id="PTHR34837:SF1">
    <property type="entry name" value="LOW PROTEIN: ZINC FINGER CCCH DOMAIN PROTEIN"/>
    <property type="match status" value="1"/>
</dbReference>
<feature type="compositionally biased region" description="Basic and acidic residues" evidence="1">
    <location>
        <begin position="272"/>
        <end position="430"/>
    </location>
</feature>
<sequence length="1207" mass="136823">MTRSSRHKSHRSHKHSSRDARERSESEDDGSSRDRRQRMEEAGAGSGARVSRDGEADKKKSSSTLPLPYEKDKGADENGDCSAEHGRKRKEGGDGCVTPERWTVTGKDDGLAEKVSKDDGFRPVGPEKGEKSRVLTVESKSRSGKRREGSQERYGESGSRAESSKRKPEKEYSRREFREDKERDTERVSDNEKDRVRSSEREKRVPDSKHGKSDDLEIRSQGSRRAGAEEERATKKDRTEFHTRDDTHSAELEKDSDKFTAKRRKSSVGFDKWQDDGRNTDDKRLSSRDDDKRLSSRDDDKRLSSRDDEKRLSSRDDEKRLSSRDDEKRLSSRDDEKRLSSRDDEKRLSSRDDDKRLSSRDDDKRLSSRDDDKRLSSRDDHKNGSSRDDHKNGSSRDDHKNGSHKVDGHKDDKYKDERYRDKHYKDLDRDHRHRDIRHREERSSRDYTGDRMESKSSRDRDKPIETYSKKSKLHGSDREASPRAEDRGIKSKDSRARKTSHDENDDHYGSKHRNAKEPRADAEKDTSNSSKVEHRHQGKIDSSLSNNLSKGSPSPKTQRSKDNNRRGLKPAEYTNREPVSDDRARPPEDHDRVSVVHDRVSESLSADKAKHRDRIKTDDRERRRSLENPSTENHFQADFQHVSVPPSPFKRAANFSGSSPGHILSQPPMRHGRDSPSLYEDDNRIKSGDRRSNNRYKRNNDPNIERGQGMAWKNGPAWPAPVPNGFIPFQHGPPTPGFHSGIQHFPPPSLFGARPYMDSGIPYHMHEVAERFTGHGHPFGWHHPAEDACPPQMQGWDASNSIFSDKSQSYGRPGWDQNRHLVGGRGWELNPEMWKGQNASINTEFPAPQDPADESIVHSNLKNKSEVDQLQHVSGVAVHLKQCVDPPDTKSAEVSTDTELRKTLLISKKLDNNIQCLSSYLSKIDISVDLVHPELYKDIKNILMAGNSTGISDASMDEKAKKNKVRILSKGSNIYSPLPTAADTAFKRAMSVYQKQNYGRRAKPPVLASASVSASSSSKEENTSLPEATADANKVKAGPLPADIPSDNAVKNVGPNGSTAGPTEEEDAKSSPAKTLTADMHEIEHIKNSSDLISDIVLEESPPACEDIIMQECKEWTEDKKEEARERVIYPCRRSQETFFRWSVATSRSNRTRKEIGIVDREKEGGRAGRENKGDGVGRSQQENSEIARRKDVLGCENEEALTLICY</sequence>
<proteinExistence type="predicted"/>
<feature type="compositionally biased region" description="Basic and acidic residues" evidence="1">
    <location>
        <begin position="162"/>
        <end position="218"/>
    </location>
</feature>
<dbReference type="AlphaFoldDB" id="A0AAP0G418"/>
<dbReference type="EMBL" id="JBBWWQ010000011">
    <property type="protein sequence ID" value="KAK8936108.1"/>
    <property type="molecule type" value="Genomic_DNA"/>
</dbReference>
<comment type="caution">
    <text evidence="2">The sequence shown here is derived from an EMBL/GenBank/DDBJ whole genome shotgun (WGS) entry which is preliminary data.</text>
</comment>
<feature type="compositionally biased region" description="Basic and acidic residues" evidence="1">
    <location>
        <begin position="574"/>
        <end position="626"/>
    </location>
</feature>
<organism evidence="2 3">
    <name type="scientific">Platanthera zijinensis</name>
    <dbReference type="NCBI Taxonomy" id="2320716"/>
    <lineage>
        <taxon>Eukaryota</taxon>
        <taxon>Viridiplantae</taxon>
        <taxon>Streptophyta</taxon>
        <taxon>Embryophyta</taxon>
        <taxon>Tracheophyta</taxon>
        <taxon>Spermatophyta</taxon>
        <taxon>Magnoliopsida</taxon>
        <taxon>Liliopsida</taxon>
        <taxon>Asparagales</taxon>
        <taxon>Orchidaceae</taxon>
        <taxon>Orchidoideae</taxon>
        <taxon>Orchideae</taxon>
        <taxon>Orchidinae</taxon>
        <taxon>Platanthera</taxon>
    </lineage>
</organism>
<feature type="compositionally biased region" description="Polar residues" evidence="1">
    <location>
        <begin position="540"/>
        <end position="557"/>
    </location>
</feature>
<feature type="compositionally biased region" description="Basic and acidic residues" evidence="1">
    <location>
        <begin position="50"/>
        <end position="60"/>
    </location>
</feature>
<feature type="region of interest" description="Disordered" evidence="1">
    <location>
        <begin position="1160"/>
        <end position="1190"/>
    </location>
</feature>
<gene>
    <name evidence="2" type="ORF">KSP39_PZI013646</name>
</gene>
<feature type="compositionally biased region" description="Basic and acidic residues" evidence="1">
    <location>
        <begin position="17"/>
        <end position="41"/>
    </location>
</feature>
<feature type="compositionally biased region" description="Basic and acidic residues" evidence="1">
    <location>
        <begin position="146"/>
        <end position="155"/>
    </location>
</feature>
<feature type="compositionally biased region" description="Low complexity" evidence="1">
    <location>
        <begin position="1008"/>
        <end position="1017"/>
    </location>
</feature>
<feature type="compositionally biased region" description="Basic and acidic residues" evidence="1">
    <location>
        <begin position="106"/>
        <end position="133"/>
    </location>
</feature>
<dbReference type="PANTHER" id="PTHR34837">
    <property type="entry name" value="OS05G0595500 PROTEIN"/>
    <property type="match status" value="1"/>
</dbReference>
<dbReference type="Proteomes" id="UP001418222">
    <property type="component" value="Unassembled WGS sequence"/>
</dbReference>
<feature type="compositionally biased region" description="Basic and acidic residues" evidence="1">
    <location>
        <begin position="437"/>
        <end position="526"/>
    </location>
</feature>
<feature type="region of interest" description="Disordered" evidence="1">
    <location>
        <begin position="1"/>
        <end position="710"/>
    </location>
</feature>
<evidence type="ECO:0000256" key="1">
    <source>
        <dbReference type="SAM" id="MobiDB-lite"/>
    </source>
</evidence>
<protein>
    <recommendedName>
        <fullName evidence="4">Zinc finger CCCH domain-containing protein 13-like</fullName>
    </recommendedName>
</protein>
<evidence type="ECO:0000313" key="2">
    <source>
        <dbReference type="EMBL" id="KAK8936108.1"/>
    </source>
</evidence>
<feature type="region of interest" description="Disordered" evidence="1">
    <location>
        <begin position="997"/>
        <end position="1071"/>
    </location>
</feature>
<keyword evidence="3" id="KW-1185">Reference proteome</keyword>
<evidence type="ECO:0008006" key="4">
    <source>
        <dbReference type="Google" id="ProtNLM"/>
    </source>
</evidence>
<feature type="compositionally biased region" description="Basic residues" evidence="1">
    <location>
        <begin position="1"/>
        <end position="16"/>
    </location>
</feature>
<feature type="compositionally biased region" description="Basic and acidic residues" evidence="1">
    <location>
        <begin position="1160"/>
        <end position="1176"/>
    </location>
</feature>
<name>A0AAP0G418_9ASPA</name>
<feature type="compositionally biased region" description="Basic and acidic residues" evidence="1">
    <location>
        <begin position="226"/>
        <end position="260"/>
    </location>
</feature>
<feature type="compositionally biased region" description="Basic and acidic residues" evidence="1">
    <location>
        <begin position="681"/>
        <end position="704"/>
    </location>
</feature>
<reference evidence="2 3" key="1">
    <citation type="journal article" date="2022" name="Nat. Plants">
        <title>Genomes of leafy and leafless Platanthera orchids illuminate the evolution of mycoheterotrophy.</title>
        <authorList>
            <person name="Li M.H."/>
            <person name="Liu K.W."/>
            <person name="Li Z."/>
            <person name="Lu H.C."/>
            <person name="Ye Q.L."/>
            <person name="Zhang D."/>
            <person name="Wang J.Y."/>
            <person name="Li Y.F."/>
            <person name="Zhong Z.M."/>
            <person name="Liu X."/>
            <person name="Yu X."/>
            <person name="Liu D.K."/>
            <person name="Tu X.D."/>
            <person name="Liu B."/>
            <person name="Hao Y."/>
            <person name="Liao X.Y."/>
            <person name="Jiang Y.T."/>
            <person name="Sun W.H."/>
            <person name="Chen J."/>
            <person name="Chen Y.Q."/>
            <person name="Ai Y."/>
            <person name="Zhai J.W."/>
            <person name="Wu S.S."/>
            <person name="Zhou Z."/>
            <person name="Hsiao Y.Y."/>
            <person name="Wu W.L."/>
            <person name="Chen Y.Y."/>
            <person name="Lin Y.F."/>
            <person name="Hsu J.L."/>
            <person name="Li C.Y."/>
            <person name="Wang Z.W."/>
            <person name="Zhao X."/>
            <person name="Zhong W.Y."/>
            <person name="Ma X.K."/>
            <person name="Ma L."/>
            <person name="Huang J."/>
            <person name="Chen G.Z."/>
            <person name="Huang M.Z."/>
            <person name="Huang L."/>
            <person name="Peng D.H."/>
            <person name="Luo Y.B."/>
            <person name="Zou S.Q."/>
            <person name="Chen S.P."/>
            <person name="Lan S."/>
            <person name="Tsai W.C."/>
            <person name="Van de Peer Y."/>
            <person name="Liu Z.J."/>
        </authorList>
    </citation>
    <scope>NUCLEOTIDE SEQUENCE [LARGE SCALE GENOMIC DNA]</scope>
    <source>
        <strain evidence="2">Lor287</strain>
    </source>
</reference>
<accession>A0AAP0G418</accession>
<evidence type="ECO:0000313" key="3">
    <source>
        <dbReference type="Proteomes" id="UP001418222"/>
    </source>
</evidence>